<feature type="compositionally biased region" description="Basic and acidic residues" evidence="3">
    <location>
        <begin position="324"/>
        <end position="336"/>
    </location>
</feature>
<dbReference type="Gene3D" id="3.30.1370.60">
    <property type="entry name" value="Hypothetical oxidoreductase yiak, domain 2"/>
    <property type="match status" value="1"/>
</dbReference>
<dbReference type="PANTHER" id="PTHR11091">
    <property type="entry name" value="OXIDOREDUCTASE-RELATED"/>
    <property type="match status" value="1"/>
</dbReference>
<dbReference type="InterPro" id="IPR036111">
    <property type="entry name" value="Mal/L-sulfo/L-lacto_DH-like_sf"/>
</dbReference>
<dbReference type="SUPFAM" id="SSF89733">
    <property type="entry name" value="L-sulfolactate dehydrogenase-like"/>
    <property type="match status" value="1"/>
</dbReference>
<organism evidence="4 5">
    <name type="scientific">Natronomonas aquatica</name>
    <dbReference type="NCBI Taxonomy" id="2841590"/>
    <lineage>
        <taxon>Archaea</taxon>
        <taxon>Methanobacteriati</taxon>
        <taxon>Methanobacteriota</taxon>
        <taxon>Stenosarchaea group</taxon>
        <taxon>Halobacteria</taxon>
        <taxon>Halobacteriales</taxon>
        <taxon>Natronomonadaceae</taxon>
        <taxon>Natronomonas</taxon>
    </lineage>
</organism>
<dbReference type="InterPro" id="IPR043143">
    <property type="entry name" value="Mal/L-sulf/L-lact_DH-like_NADP"/>
</dbReference>
<dbReference type="InterPro" id="IPR043144">
    <property type="entry name" value="Mal/L-sulf/L-lact_DH-like_ah"/>
</dbReference>
<sequence>MRRVSPQTLLDVTAELLEAFGMPEPEAASVAASLVGAEIRGHNSHGVIRLSTTYEAMIEDGAIDPTATPDVERHSPAVASVDGNRAFGQLTGERIVNAGLEGAEAAGVSVVGVRGGTHLGRVGEWAERAAEEGFVSLGFVNSGGTARTVAPPGSADRVFATNPVTVGIPTFDALEFPIVLDMATSQVAHGKITKRAVDEGTIPEEWTVTEAGTHVEDAVAFEEGAGALLPLGGRTAGRKGYGLALCAELFGGIIGRGEVVGDDDNDHVNNAGMFVFVDPQRFSTRAEIEGVIRTVHGQVRNAAYPSAVETGVSTDGDRALMPGEPEHDTRRRRESEGIPLTDGAIEALTELAETRGVGTPLF</sequence>
<dbReference type="Proteomes" id="UP001139494">
    <property type="component" value="Unassembled WGS sequence"/>
</dbReference>
<evidence type="ECO:0000313" key="4">
    <source>
        <dbReference type="EMBL" id="MCQ4334458.1"/>
    </source>
</evidence>
<feature type="region of interest" description="Disordered" evidence="3">
    <location>
        <begin position="310"/>
        <end position="338"/>
    </location>
</feature>
<dbReference type="Gene3D" id="1.10.1530.10">
    <property type="match status" value="1"/>
</dbReference>
<name>A0A9R1CVC6_9EURY</name>
<dbReference type="PANTHER" id="PTHR11091:SF0">
    <property type="entry name" value="MALATE DEHYDROGENASE"/>
    <property type="match status" value="1"/>
</dbReference>
<evidence type="ECO:0000256" key="3">
    <source>
        <dbReference type="SAM" id="MobiDB-lite"/>
    </source>
</evidence>
<dbReference type="EMBL" id="JAHLKM010000025">
    <property type="protein sequence ID" value="MCQ4334458.1"/>
    <property type="molecule type" value="Genomic_DNA"/>
</dbReference>
<reference evidence="4" key="1">
    <citation type="journal article" date="2023" name="Front. Microbiol.">
        <title>Genomic-based phylogenetic and metabolic analyses of the genus Natronomonas, and description of Natronomonas aquatica sp. nov.</title>
        <authorList>
            <person name="Garcia-Roldan A."/>
            <person name="Duran-Viseras A."/>
            <person name="de la Haba R.R."/>
            <person name="Corral P."/>
            <person name="Sanchez-Porro C."/>
            <person name="Ventosa A."/>
        </authorList>
    </citation>
    <scope>NUCLEOTIDE SEQUENCE</scope>
    <source>
        <strain evidence="4">F2-12</strain>
    </source>
</reference>
<keyword evidence="5" id="KW-1185">Reference proteome</keyword>
<comment type="caution">
    <text evidence="4">The sequence shown here is derived from an EMBL/GenBank/DDBJ whole genome shotgun (WGS) entry which is preliminary data.</text>
</comment>
<gene>
    <name evidence="4" type="ORF">KM295_13420</name>
</gene>
<dbReference type="InterPro" id="IPR003767">
    <property type="entry name" value="Malate/L-lactate_DH-like"/>
</dbReference>
<evidence type="ECO:0000256" key="1">
    <source>
        <dbReference type="ARBA" id="ARBA00006056"/>
    </source>
</evidence>
<protein>
    <submittedName>
        <fullName evidence="4">Ldh family oxidoreductase</fullName>
    </submittedName>
</protein>
<evidence type="ECO:0000256" key="2">
    <source>
        <dbReference type="ARBA" id="ARBA00023002"/>
    </source>
</evidence>
<dbReference type="GO" id="GO:0016491">
    <property type="term" value="F:oxidoreductase activity"/>
    <property type="evidence" value="ECO:0007669"/>
    <property type="project" value="UniProtKB-KW"/>
</dbReference>
<accession>A0A9R1CVC6</accession>
<dbReference type="AlphaFoldDB" id="A0A9R1CVC6"/>
<dbReference type="Pfam" id="PF02615">
    <property type="entry name" value="Ldh_2"/>
    <property type="match status" value="1"/>
</dbReference>
<comment type="similarity">
    <text evidence="1">Belongs to the LDH2/MDH2 oxidoreductase family.</text>
</comment>
<dbReference type="RefSeq" id="WP_256030499.1">
    <property type="nucleotide sequence ID" value="NZ_JAHLKM010000025.1"/>
</dbReference>
<proteinExistence type="inferred from homology"/>
<evidence type="ECO:0000313" key="5">
    <source>
        <dbReference type="Proteomes" id="UP001139494"/>
    </source>
</evidence>
<keyword evidence="2" id="KW-0560">Oxidoreductase</keyword>